<reference evidence="2 3" key="1">
    <citation type="journal article" date="2021" name="Elife">
        <title>Chloroplast acquisition without the gene transfer in kleptoplastic sea slugs, Plakobranchus ocellatus.</title>
        <authorList>
            <person name="Maeda T."/>
            <person name="Takahashi S."/>
            <person name="Yoshida T."/>
            <person name="Shimamura S."/>
            <person name="Takaki Y."/>
            <person name="Nagai Y."/>
            <person name="Toyoda A."/>
            <person name="Suzuki Y."/>
            <person name="Arimoto A."/>
            <person name="Ishii H."/>
            <person name="Satoh N."/>
            <person name="Nishiyama T."/>
            <person name="Hasebe M."/>
            <person name="Maruyama T."/>
            <person name="Minagawa J."/>
            <person name="Obokata J."/>
            <person name="Shigenobu S."/>
        </authorList>
    </citation>
    <scope>NUCLEOTIDE SEQUENCE [LARGE SCALE GENOMIC DNA]</scope>
</reference>
<dbReference type="AlphaFoldDB" id="A0AAV3Z889"/>
<proteinExistence type="predicted"/>
<feature type="region of interest" description="Disordered" evidence="1">
    <location>
        <begin position="32"/>
        <end position="69"/>
    </location>
</feature>
<comment type="caution">
    <text evidence="2">The sequence shown here is derived from an EMBL/GenBank/DDBJ whole genome shotgun (WGS) entry which is preliminary data.</text>
</comment>
<gene>
    <name evidence="2" type="ORF">PoB_001796200</name>
</gene>
<sequence length="69" mass="7655">MFFCLGKEEERCEFESVIPSEATVQKYCGSDKSSFRASTCSEAETDALPDGDDDDDDDDDENDDDGNKN</sequence>
<accession>A0AAV3Z889</accession>
<protein>
    <submittedName>
        <fullName evidence="2">Uncharacterized protein</fullName>
    </submittedName>
</protein>
<name>A0AAV3Z889_9GAST</name>
<organism evidence="2 3">
    <name type="scientific">Plakobranchus ocellatus</name>
    <dbReference type="NCBI Taxonomy" id="259542"/>
    <lineage>
        <taxon>Eukaryota</taxon>
        <taxon>Metazoa</taxon>
        <taxon>Spiralia</taxon>
        <taxon>Lophotrochozoa</taxon>
        <taxon>Mollusca</taxon>
        <taxon>Gastropoda</taxon>
        <taxon>Heterobranchia</taxon>
        <taxon>Euthyneura</taxon>
        <taxon>Panpulmonata</taxon>
        <taxon>Sacoglossa</taxon>
        <taxon>Placobranchoidea</taxon>
        <taxon>Plakobranchidae</taxon>
        <taxon>Plakobranchus</taxon>
    </lineage>
</organism>
<feature type="compositionally biased region" description="Polar residues" evidence="1">
    <location>
        <begin position="32"/>
        <end position="42"/>
    </location>
</feature>
<keyword evidence="3" id="KW-1185">Reference proteome</keyword>
<feature type="compositionally biased region" description="Acidic residues" evidence="1">
    <location>
        <begin position="43"/>
        <end position="69"/>
    </location>
</feature>
<evidence type="ECO:0000256" key="1">
    <source>
        <dbReference type="SAM" id="MobiDB-lite"/>
    </source>
</evidence>
<dbReference type="Proteomes" id="UP000735302">
    <property type="component" value="Unassembled WGS sequence"/>
</dbReference>
<dbReference type="EMBL" id="BLXT01002143">
    <property type="protein sequence ID" value="GFN91456.1"/>
    <property type="molecule type" value="Genomic_DNA"/>
</dbReference>
<evidence type="ECO:0000313" key="3">
    <source>
        <dbReference type="Proteomes" id="UP000735302"/>
    </source>
</evidence>
<evidence type="ECO:0000313" key="2">
    <source>
        <dbReference type="EMBL" id="GFN91456.1"/>
    </source>
</evidence>